<reference evidence="7" key="1">
    <citation type="journal article" date="2011" name="Genome Biol.">
        <title>Comparative genomics of the social amoebae Dictyostelium discoideum and Dictyostelium purpureum.</title>
        <authorList>
            <consortium name="US DOE Joint Genome Institute (JGI-PGF)"/>
            <person name="Sucgang R."/>
            <person name="Kuo A."/>
            <person name="Tian X."/>
            <person name="Salerno W."/>
            <person name="Parikh A."/>
            <person name="Feasley C.L."/>
            <person name="Dalin E."/>
            <person name="Tu H."/>
            <person name="Huang E."/>
            <person name="Barry K."/>
            <person name="Lindquist E."/>
            <person name="Shapiro H."/>
            <person name="Bruce D."/>
            <person name="Schmutz J."/>
            <person name="Salamov A."/>
            <person name="Fey P."/>
            <person name="Gaudet P."/>
            <person name="Anjard C."/>
            <person name="Babu M.M."/>
            <person name="Basu S."/>
            <person name="Bushmanova Y."/>
            <person name="van der Wel H."/>
            <person name="Katoh-Kurasawa M."/>
            <person name="Dinh C."/>
            <person name="Coutinho P.M."/>
            <person name="Saito T."/>
            <person name="Elias M."/>
            <person name="Schaap P."/>
            <person name="Kay R.R."/>
            <person name="Henrissat B."/>
            <person name="Eichinger L."/>
            <person name="Rivero F."/>
            <person name="Putnam N.H."/>
            <person name="West C.M."/>
            <person name="Loomis W.F."/>
            <person name="Chisholm R.L."/>
            <person name="Shaulsky G."/>
            <person name="Strassmann J.E."/>
            <person name="Queller D.C."/>
            <person name="Kuspa A."/>
            <person name="Grigoriev I.V."/>
        </authorList>
    </citation>
    <scope>NUCLEOTIDE SEQUENCE [LARGE SCALE GENOMIC DNA]</scope>
    <source>
        <strain evidence="7">QSDP1</strain>
    </source>
</reference>
<dbReference type="GO" id="GO:0016281">
    <property type="term" value="C:eukaryotic translation initiation factor 4F complex"/>
    <property type="evidence" value="ECO:0000318"/>
    <property type="project" value="GO_Central"/>
</dbReference>
<proteinExistence type="inferred from homology"/>
<sequence>MGDNKKDLNTVSEISPSDFEEVIKDEKVQRSFIDIILDRVLNEGKFCAMYSDLCKKIIEYEKQNKDQIRKVVIEKYNQIEMENYNRLNAKEKDEFDTKHNIKATFRTFLLSACQKELEQIKFVNFNKVPKDLKPEDKTDFEEQQFKERKRIFGLFKFLGELFKQSILSEKIVHTILISLICDPSEIKLECFCILLSIVGKHLSQNEESYSYSQTMQQLEELPLETLSQRIRFIIQNVIDLKNNNWFSKTDDSAKTTVNSNDKEFVECIFNSSNSPLPSSPSPSPILLSSPSHVNTPDRCTNQSIVCIPREQLDQLVNENKNLTQQLEKLNKKSVSITTLQQMKEEFNIKIESINNNIAFLNNENQNKTSTTDLLFNRVIILQNESTDIKDRIKKLNQNNKDLPELTSSLGDRLSTLEEKFAKLERKAEKMENDKKEYTKIIYDKLKSQNKEDTYGIAISRACIAIEYYLENILLVNINKYKEVYKWGKFKYTFDKNDDAKKVAMKDRINVEQLRELKNHCKENQHCSDDMNEILSTLEKYKNVLPLNYQHQINLIIPLIREDMKKN</sequence>
<dbReference type="Proteomes" id="UP000001064">
    <property type="component" value="Unassembled WGS sequence"/>
</dbReference>
<dbReference type="STRING" id="5786.F0ZRT0"/>
<dbReference type="SUPFAM" id="SSF48371">
    <property type="entry name" value="ARM repeat"/>
    <property type="match status" value="1"/>
</dbReference>
<dbReference type="EMBL" id="GL871146">
    <property type="protein sequence ID" value="EGC33339.1"/>
    <property type="molecule type" value="Genomic_DNA"/>
</dbReference>
<feature type="coiled-coil region" evidence="4">
    <location>
        <begin position="312"/>
        <end position="440"/>
    </location>
</feature>
<dbReference type="InParanoid" id="F0ZRT0"/>
<dbReference type="Gene3D" id="1.25.40.180">
    <property type="match status" value="1"/>
</dbReference>
<name>F0ZRT0_DICPU</name>
<dbReference type="SMART" id="SM00543">
    <property type="entry name" value="MIF4G"/>
    <property type="match status" value="1"/>
</dbReference>
<dbReference type="PANTHER" id="PTHR23253:SF9">
    <property type="entry name" value="EUKARYOTIC TRANSLATION INITIATION FACTOR 4 GAMMA 2"/>
    <property type="match status" value="1"/>
</dbReference>
<keyword evidence="3" id="KW-0648">Protein biosynthesis</keyword>
<dbReference type="GO" id="GO:0006413">
    <property type="term" value="P:translational initiation"/>
    <property type="evidence" value="ECO:0000318"/>
    <property type="project" value="GO_Central"/>
</dbReference>
<dbReference type="InterPro" id="IPR016024">
    <property type="entry name" value="ARM-type_fold"/>
</dbReference>
<accession>F0ZRT0</accession>
<dbReference type="AlphaFoldDB" id="F0ZRT0"/>
<feature type="domain" description="MIF4G" evidence="5">
    <location>
        <begin position="1"/>
        <end position="244"/>
    </location>
</feature>
<evidence type="ECO:0000259" key="5">
    <source>
        <dbReference type="SMART" id="SM00543"/>
    </source>
</evidence>
<evidence type="ECO:0000313" key="7">
    <source>
        <dbReference type="Proteomes" id="UP000001064"/>
    </source>
</evidence>
<organism evidence="6 7">
    <name type="scientific">Dictyostelium purpureum</name>
    <name type="common">Slime mold</name>
    <dbReference type="NCBI Taxonomy" id="5786"/>
    <lineage>
        <taxon>Eukaryota</taxon>
        <taxon>Amoebozoa</taxon>
        <taxon>Evosea</taxon>
        <taxon>Eumycetozoa</taxon>
        <taxon>Dictyostelia</taxon>
        <taxon>Dictyosteliales</taxon>
        <taxon>Dictyosteliaceae</taxon>
        <taxon>Dictyostelium</taxon>
    </lineage>
</organism>
<dbReference type="PANTHER" id="PTHR23253">
    <property type="entry name" value="EUKARYOTIC TRANSLATION INITIATION FACTOR 4 GAMMA"/>
    <property type="match status" value="1"/>
</dbReference>
<dbReference type="GO" id="GO:0003729">
    <property type="term" value="F:mRNA binding"/>
    <property type="evidence" value="ECO:0000318"/>
    <property type="project" value="GO_Central"/>
</dbReference>
<dbReference type="GO" id="GO:0003743">
    <property type="term" value="F:translation initiation factor activity"/>
    <property type="evidence" value="ECO:0000318"/>
    <property type="project" value="GO_Central"/>
</dbReference>
<keyword evidence="2" id="KW-0396">Initiation factor</keyword>
<evidence type="ECO:0000256" key="2">
    <source>
        <dbReference type="ARBA" id="ARBA00022540"/>
    </source>
</evidence>
<dbReference type="RefSeq" id="XP_003290124.1">
    <property type="nucleotide sequence ID" value="XM_003290076.1"/>
</dbReference>
<dbReference type="KEGG" id="dpp:DICPUDRAFT_80871"/>
<evidence type="ECO:0000313" key="6">
    <source>
        <dbReference type="EMBL" id="EGC33339.1"/>
    </source>
</evidence>
<dbReference type="VEuPathDB" id="AmoebaDB:DICPUDRAFT_80871"/>
<gene>
    <name evidence="6" type="ORF">DICPUDRAFT_80871</name>
</gene>
<dbReference type="OrthoDB" id="20666at2759"/>
<evidence type="ECO:0000256" key="4">
    <source>
        <dbReference type="SAM" id="Coils"/>
    </source>
</evidence>
<dbReference type="InterPro" id="IPR003890">
    <property type="entry name" value="MIF4G-like_typ-3"/>
</dbReference>
<dbReference type="GeneID" id="10504492"/>
<dbReference type="Pfam" id="PF02854">
    <property type="entry name" value="MIF4G"/>
    <property type="match status" value="1"/>
</dbReference>
<keyword evidence="4" id="KW-0175">Coiled coil</keyword>
<evidence type="ECO:0000256" key="3">
    <source>
        <dbReference type="ARBA" id="ARBA00022917"/>
    </source>
</evidence>
<evidence type="ECO:0000256" key="1">
    <source>
        <dbReference type="ARBA" id="ARBA00005775"/>
    </source>
</evidence>
<comment type="similarity">
    <text evidence="1">Belongs to the eukaryotic initiation factor 4G family.</text>
</comment>
<keyword evidence="7" id="KW-1185">Reference proteome</keyword>
<dbReference type="eggNOG" id="KOG0401">
    <property type="taxonomic scope" value="Eukaryota"/>
</dbReference>
<protein>
    <recommendedName>
        <fullName evidence="5">MIF4G domain-containing protein</fullName>
    </recommendedName>
</protein>